<evidence type="ECO:0000259" key="1">
    <source>
        <dbReference type="Pfam" id="PF01248"/>
    </source>
</evidence>
<evidence type="ECO:0000313" key="2">
    <source>
        <dbReference type="EMBL" id="SHK33521.1"/>
    </source>
</evidence>
<dbReference type="OrthoDB" id="9794863at2"/>
<proteinExistence type="predicted"/>
<dbReference type="InterPro" id="IPR029064">
    <property type="entry name" value="Ribosomal_eL30-like_sf"/>
</dbReference>
<feature type="domain" description="Ribosomal protein eL8/eL30/eS12/Gadd45" evidence="1">
    <location>
        <begin position="7"/>
        <end position="91"/>
    </location>
</feature>
<dbReference type="InterPro" id="IPR004038">
    <property type="entry name" value="Ribosomal_eL8/eL30/eS12/Gad45"/>
</dbReference>
<dbReference type="STRING" id="1121302.SAMN02745163_03623"/>
<dbReference type="Proteomes" id="UP000184310">
    <property type="component" value="Unassembled WGS sequence"/>
</dbReference>
<dbReference type="SUPFAM" id="SSF55315">
    <property type="entry name" value="L30e-like"/>
    <property type="match status" value="1"/>
</dbReference>
<gene>
    <name evidence="2" type="ORF">SAMN02745163_03623</name>
</gene>
<dbReference type="Gene3D" id="3.30.1330.30">
    <property type="match status" value="1"/>
</dbReference>
<sequence>MNNKFLQFLGMVKRSGNLLEGYNRCEEVMSKKKIYLFIFSTEVSPKTKDKFVKYCKEQNIPYVDCFSKNELGFILGRTEINVLGVVDGNMAKKLLSLCDDIK</sequence>
<reference evidence="2 3" key="1">
    <citation type="submission" date="2016-11" db="EMBL/GenBank/DDBJ databases">
        <authorList>
            <person name="Jaros S."/>
            <person name="Januszkiewicz K."/>
            <person name="Wedrychowicz H."/>
        </authorList>
    </citation>
    <scope>NUCLEOTIDE SEQUENCE [LARGE SCALE GENOMIC DNA]</scope>
    <source>
        <strain evidence="2 3">DSM 21758</strain>
    </source>
</reference>
<dbReference type="EMBL" id="FQZB01000016">
    <property type="protein sequence ID" value="SHK33521.1"/>
    <property type="molecule type" value="Genomic_DNA"/>
</dbReference>
<keyword evidence="2" id="KW-0687">Ribonucleoprotein</keyword>
<dbReference type="RefSeq" id="WP_072991276.1">
    <property type="nucleotide sequence ID" value="NZ_FQZB01000016.1"/>
</dbReference>
<keyword evidence="3" id="KW-1185">Reference proteome</keyword>
<dbReference type="AlphaFoldDB" id="A0A1M6RLZ1"/>
<organism evidence="2 3">
    <name type="scientific">Clostridium cavendishii DSM 21758</name>
    <dbReference type="NCBI Taxonomy" id="1121302"/>
    <lineage>
        <taxon>Bacteria</taxon>
        <taxon>Bacillati</taxon>
        <taxon>Bacillota</taxon>
        <taxon>Clostridia</taxon>
        <taxon>Eubacteriales</taxon>
        <taxon>Clostridiaceae</taxon>
        <taxon>Clostridium</taxon>
    </lineage>
</organism>
<dbReference type="NCBIfam" id="NF004078">
    <property type="entry name" value="PRK05583.1"/>
    <property type="match status" value="1"/>
</dbReference>
<dbReference type="Pfam" id="PF01248">
    <property type="entry name" value="Ribosomal_L7Ae"/>
    <property type="match status" value="1"/>
</dbReference>
<name>A0A1M6RLZ1_9CLOT</name>
<dbReference type="GO" id="GO:0005840">
    <property type="term" value="C:ribosome"/>
    <property type="evidence" value="ECO:0007669"/>
    <property type="project" value="UniProtKB-KW"/>
</dbReference>
<accession>A0A1M6RLZ1</accession>
<keyword evidence="2" id="KW-0689">Ribosomal protein</keyword>
<evidence type="ECO:0000313" key="3">
    <source>
        <dbReference type="Proteomes" id="UP000184310"/>
    </source>
</evidence>
<protein>
    <submittedName>
        <fullName evidence="2">Ribosomal protein L7Ae</fullName>
    </submittedName>
</protein>